<comment type="caution">
    <text evidence="18">The sequence shown here is derived from an EMBL/GenBank/DDBJ whole genome shotgun (WGS) entry which is preliminary data.</text>
</comment>
<evidence type="ECO:0000256" key="11">
    <source>
        <dbReference type="ARBA" id="ARBA00022989"/>
    </source>
</evidence>
<dbReference type="InterPro" id="IPR016380">
    <property type="entry name" value="Sig_transdc_His_kin_NarX/NarQ"/>
</dbReference>
<dbReference type="RefSeq" id="WP_078255488.1">
    <property type="nucleotide sequence ID" value="NZ_MUXT01000003.1"/>
</dbReference>
<keyword evidence="5" id="KW-0597">Phosphoprotein</keyword>
<evidence type="ECO:0000256" key="6">
    <source>
        <dbReference type="ARBA" id="ARBA00022679"/>
    </source>
</evidence>
<dbReference type="SMART" id="SM00387">
    <property type="entry name" value="HATPase_c"/>
    <property type="match status" value="1"/>
</dbReference>
<keyword evidence="11 15" id="KW-1133">Transmembrane helix</keyword>
<keyword evidence="12 14" id="KW-0902">Two-component regulatory system</keyword>
<dbReference type="PANTHER" id="PTHR24421">
    <property type="entry name" value="NITRATE/NITRITE SENSOR PROTEIN NARX-RELATED"/>
    <property type="match status" value="1"/>
</dbReference>
<evidence type="ECO:0000256" key="2">
    <source>
        <dbReference type="ARBA" id="ARBA00004429"/>
    </source>
</evidence>
<evidence type="ECO:0000256" key="1">
    <source>
        <dbReference type="ARBA" id="ARBA00000085"/>
    </source>
</evidence>
<feature type="transmembrane region" description="Helical" evidence="15">
    <location>
        <begin position="174"/>
        <end position="192"/>
    </location>
</feature>
<dbReference type="InterPro" id="IPR042295">
    <property type="entry name" value="NarX-like_N_sf"/>
</dbReference>
<dbReference type="InterPro" id="IPR005467">
    <property type="entry name" value="His_kinase_dom"/>
</dbReference>
<dbReference type="SUPFAM" id="SSF55874">
    <property type="entry name" value="ATPase domain of HSP90 chaperone/DNA topoisomerase II/histidine kinase"/>
    <property type="match status" value="1"/>
</dbReference>
<dbReference type="Gene3D" id="3.30.565.10">
    <property type="entry name" value="Histidine kinase-like ATPase, C-terminal domain"/>
    <property type="match status" value="1"/>
</dbReference>
<evidence type="ECO:0000256" key="5">
    <source>
        <dbReference type="ARBA" id="ARBA00022553"/>
    </source>
</evidence>
<accession>A0A1S9ZMB0</accession>
<name>A0A1S9ZMB0_9GAMM</name>
<feature type="domain" description="HAMP" evidence="17">
    <location>
        <begin position="196"/>
        <end position="247"/>
    </location>
</feature>
<evidence type="ECO:0000256" key="4">
    <source>
        <dbReference type="ARBA" id="ARBA00022519"/>
    </source>
</evidence>
<evidence type="ECO:0000313" key="18">
    <source>
        <dbReference type="EMBL" id="OOR84762.1"/>
    </source>
</evidence>
<gene>
    <name evidence="18" type="ORF">B0180_02215</name>
</gene>
<organism evidence="18 19">
    <name type="scientific">Moraxella canis</name>
    <dbReference type="NCBI Taxonomy" id="90239"/>
    <lineage>
        <taxon>Bacteria</taxon>
        <taxon>Pseudomonadati</taxon>
        <taxon>Pseudomonadota</taxon>
        <taxon>Gammaproteobacteria</taxon>
        <taxon>Moraxellales</taxon>
        <taxon>Moraxellaceae</taxon>
        <taxon>Moraxella</taxon>
    </lineage>
</organism>
<keyword evidence="4 14" id="KW-0997">Cell inner membrane</keyword>
<dbReference type="InterPro" id="IPR029095">
    <property type="entry name" value="NarX-like_N"/>
</dbReference>
<dbReference type="PIRSF" id="PIRSF003167">
    <property type="entry name" value="STHK_NarX/NarQ"/>
    <property type="match status" value="1"/>
</dbReference>
<sequence length="656" mass="74134">MLNNRLSGFLPRSLSVRAWLAVGVIVFFATVTASTSAVLAWVSKSDAQALNSVGSIRMATYRINYLLTTNTTLPIDDHLKLDPTLSINQQLIDDMQARLNVLYAYQNMPGNKDTEIDSQTETIQHHWLKMLKPALVNNDSTAVLVASGKYIKEVNELTKKIQVRSETRQHWQQVLQMSALGIILLTLLLGMYELRRNVLRPIHSLIDSTQHFRRGHHVPALVTGYQEFQTLSKSFNDMADTISEHQAKLNQEVLNKTRHLTQANQLLKLLYDFSNQLNQEPVTLSKLHHLLENFSKINPSFGFTLCLHDHLKFNESSTSGPLLKNDTTLVSSKDSISIHSHSVEELQTGKTDLLSSKICSTGNCEQCTLKARPTTKIYPISAQNSYWGELMVHQQSEEDDATVTKELVQALASLVSLVFTIQKQRQQEHQLILLEERNTIARELHDSLAQSLSYLKIQLSMLGTHARQLSDAAQQNQNDTLMDHNEAMLQVLGQARSGLDAAYIQLRELLVTFRLKIESGSFDNAIEQACDEFSAKGGFNITLDNRILSQNLSANEQIDLLQIIREALSNIQRHAYAKEVTVSLYQKTHLDTEQRIYLEIGDDGVGLPKHIDGQQHHGLKIMQERTHSLGGEFDISQNTPKGTLVRIWFLPKFYEN</sequence>
<evidence type="ECO:0000256" key="3">
    <source>
        <dbReference type="ARBA" id="ARBA00022475"/>
    </source>
</evidence>
<evidence type="ECO:0000256" key="7">
    <source>
        <dbReference type="ARBA" id="ARBA00022692"/>
    </source>
</evidence>
<keyword evidence="7 15" id="KW-0812">Transmembrane</keyword>
<dbReference type="InterPro" id="IPR003660">
    <property type="entry name" value="HAMP_dom"/>
</dbReference>
<reference evidence="18 19" key="1">
    <citation type="submission" date="2017-02" db="EMBL/GenBank/DDBJ databases">
        <title>Draft genome sequence of Moraxella canis CCUG 8415A type strain.</title>
        <authorList>
            <person name="Engstrom-Jakobsson H."/>
            <person name="Salva-Serra F."/>
            <person name="Thorell K."/>
            <person name="Gonzales-Siles L."/>
            <person name="Karlsson R."/>
            <person name="Boulund F."/>
            <person name="Engstrand L."/>
            <person name="Moore E."/>
        </authorList>
    </citation>
    <scope>NUCLEOTIDE SEQUENCE [LARGE SCALE GENOMIC DNA]</scope>
    <source>
        <strain evidence="18 19">CCUG 8415A</strain>
    </source>
</reference>
<evidence type="ECO:0000313" key="19">
    <source>
        <dbReference type="Proteomes" id="UP000190322"/>
    </source>
</evidence>
<evidence type="ECO:0000256" key="9">
    <source>
        <dbReference type="ARBA" id="ARBA00022777"/>
    </source>
</evidence>
<evidence type="ECO:0000256" key="8">
    <source>
        <dbReference type="ARBA" id="ARBA00022741"/>
    </source>
</evidence>
<dbReference type="Pfam" id="PF13675">
    <property type="entry name" value="PilJ"/>
    <property type="match status" value="1"/>
</dbReference>
<evidence type="ECO:0000259" key="17">
    <source>
        <dbReference type="PROSITE" id="PS50885"/>
    </source>
</evidence>
<keyword evidence="6 14" id="KW-0808">Transferase</keyword>
<dbReference type="Pfam" id="PF07730">
    <property type="entry name" value="HisKA_3"/>
    <property type="match status" value="1"/>
</dbReference>
<keyword evidence="13 14" id="KW-0472">Membrane</keyword>
<keyword evidence="9 14" id="KW-0418">Kinase</keyword>
<evidence type="ECO:0000256" key="14">
    <source>
        <dbReference type="PIRNR" id="PIRNR003167"/>
    </source>
</evidence>
<keyword evidence="8 14" id="KW-0547">Nucleotide-binding</keyword>
<feature type="transmembrane region" description="Helical" evidence="15">
    <location>
        <begin position="20"/>
        <end position="42"/>
    </location>
</feature>
<dbReference type="EMBL" id="MUXT01000003">
    <property type="protein sequence ID" value="OOR84762.1"/>
    <property type="molecule type" value="Genomic_DNA"/>
</dbReference>
<dbReference type="GO" id="GO:0005524">
    <property type="term" value="F:ATP binding"/>
    <property type="evidence" value="ECO:0007669"/>
    <property type="project" value="UniProtKB-UniRule"/>
</dbReference>
<dbReference type="GO" id="GO:0000155">
    <property type="term" value="F:phosphorelay sensor kinase activity"/>
    <property type="evidence" value="ECO:0007669"/>
    <property type="project" value="UniProtKB-UniRule"/>
</dbReference>
<keyword evidence="3 14" id="KW-1003">Cell membrane</keyword>
<dbReference type="EC" id="2.7.13.3" evidence="14"/>
<comment type="subcellular location">
    <subcellularLocation>
        <location evidence="2">Cell inner membrane</location>
        <topology evidence="2">Multi-pass membrane protein</topology>
    </subcellularLocation>
</comment>
<dbReference type="Pfam" id="PF02518">
    <property type="entry name" value="HATPase_c"/>
    <property type="match status" value="1"/>
</dbReference>
<protein>
    <recommendedName>
        <fullName evidence="14">Sensor protein</fullName>
        <ecNumber evidence="14">2.7.13.3</ecNumber>
    </recommendedName>
</protein>
<dbReference type="InterPro" id="IPR050482">
    <property type="entry name" value="Sensor_HK_TwoCompSys"/>
</dbReference>
<dbReference type="GO" id="GO:0046983">
    <property type="term" value="F:protein dimerization activity"/>
    <property type="evidence" value="ECO:0007669"/>
    <property type="project" value="UniProtKB-UniRule"/>
</dbReference>
<dbReference type="CDD" id="cd16917">
    <property type="entry name" value="HATPase_UhpB-NarQ-NarX-like"/>
    <property type="match status" value="1"/>
</dbReference>
<evidence type="ECO:0000259" key="16">
    <source>
        <dbReference type="PROSITE" id="PS50109"/>
    </source>
</evidence>
<evidence type="ECO:0000256" key="13">
    <source>
        <dbReference type="ARBA" id="ARBA00023136"/>
    </source>
</evidence>
<comment type="catalytic activity">
    <reaction evidence="1 14">
        <text>ATP + protein L-histidine = ADP + protein N-phospho-L-histidine.</text>
        <dbReference type="EC" id="2.7.13.3"/>
    </reaction>
</comment>
<dbReference type="InterPro" id="IPR003594">
    <property type="entry name" value="HATPase_dom"/>
</dbReference>
<dbReference type="AlphaFoldDB" id="A0A1S9ZMB0"/>
<evidence type="ECO:0000256" key="12">
    <source>
        <dbReference type="ARBA" id="ARBA00023012"/>
    </source>
</evidence>
<dbReference type="InterPro" id="IPR036890">
    <property type="entry name" value="HATPase_C_sf"/>
</dbReference>
<dbReference type="Gene3D" id="1.20.5.1930">
    <property type="match status" value="1"/>
</dbReference>
<dbReference type="GO" id="GO:0005886">
    <property type="term" value="C:plasma membrane"/>
    <property type="evidence" value="ECO:0007669"/>
    <property type="project" value="UniProtKB-SubCell"/>
</dbReference>
<dbReference type="InterPro" id="IPR011712">
    <property type="entry name" value="Sig_transdc_His_kin_sub3_dim/P"/>
</dbReference>
<dbReference type="PROSITE" id="PS50885">
    <property type="entry name" value="HAMP"/>
    <property type="match status" value="1"/>
</dbReference>
<proteinExistence type="predicted"/>
<dbReference type="Pfam" id="PF00672">
    <property type="entry name" value="HAMP"/>
    <property type="match status" value="1"/>
</dbReference>
<evidence type="ECO:0000256" key="15">
    <source>
        <dbReference type="SAM" id="Phobius"/>
    </source>
</evidence>
<dbReference type="CDD" id="cd06225">
    <property type="entry name" value="HAMP"/>
    <property type="match status" value="1"/>
</dbReference>
<dbReference type="PROSITE" id="PS50109">
    <property type="entry name" value="HIS_KIN"/>
    <property type="match status" value="1"/>
</dbReference>
<keyword evidence="10 14" id="KW-0067">ATP-binding</keyword>
<dbReference type="PANTHER" id="PTHR24421:SF51">
    <property type="entry name" value="NITRATE_NITRITE SENSOR PROTEIN NARX"/>
    <property type="match status" value="1"/>
</dbReference>
<dbReference type="SMART" id="SM00304">
    <property type="entry name" value="HAMP"/>
    <property type="match status" value="1"/>
</dbReference>
<evidence type="ECO:0000256" key="10">
    <source>
        <dbReference type="ARBA" id="ARBA00022840"/>
    </source>
</evidence>
<dbReference type="Proteomes" id="UP000190322">
    <property type="component" value="Unassembled WGS sequence"/>
</dbReference>
<feature type="domain" description="Histidine kinase" evidence="16">
    <location>
        <begin position="439"/>
        <end position="653"/>
    </location>
</feature>
<dbReference type="Gene3D" id="1.20.120.960">
    <property type="entry name" value="Histidine kinase NarX, sensor domain"/>
    <property type="match status" value="1"/>
</dbReference>